<dbReference type="PANTHER" id="PTHR12203:SF74">
    <property type="entry name" value="GLYCOSYLTRANSFERASE"/>
    <property type="match status" value="1"/>
</dbReference>
<dbReference type="InterPro" id="IPR051091">
    <property type="entry name" value="O-Glucosyltr/Glycosyltrsf_90"/>
</dbReference>
<reference evidence="3" key="1">
    <citation type="submission" date="2016-06" db="EMBL/GenBank/DDBJ databases">
        <title>Parallel loss of symbiosis genes in relatives of nitrogen-fixing non-legume Parasponia.</title>
        <authorList>
            <person name="Van Velzen R."/>
            <person name="Holmer R."/>
            <person name="Bu F."/>
            <person name="Rutten L."/>
            <person name="Van Zeijl A."/>
            <person name="Liu W."/>
            <person name="Santuari L."/>
            <person name="Cao Q."/>
            <person name="Sharma T."/>
            <person name="Shen D."/>
            <person name="Roswanjaya Y."/>
            <person name="Wardhani T."/>
            <person name="Kalhor M.S."/>
            <person name="Jansen J."/>
            <person name="Van den Hoogen J."/>
            <person name="Gungor B."/>
            <person name="Hartog M."/>
            <person name="Hontelez J."/>
            <person name="Verver J."/>
            <person name="Yang W.-C."/>
            <person name="Schijlen E."/>
            <person name="Repin R."/>
            <person name="Schilthuizen M."/>
            <person name="Schranz E."/>
            <person name="Heidstra R."/>
            <person name="Miyata K."/>
            <person name="Fedorova E."/>
            <person name="Kohlen W."/>
            <person name="Bisseling T."/>
            <person name="Smit S."/>
            <person name="Geurts R."/>
        </authorList>
    </citation>
    <scope>NUCLEOTIDE SEQUENCE [LARGE SCALE GENOMIC DNA]</scope>
    <source>
        <strain evidence="3">cv. RG33-2</strain>
    </source>
</reference>
<dbReference type="OrthoDB" id="202415at2759"/>
<evidence type="ECO:0000313" key="3">
    <source>
        <dbReference type="Proteomes" id="UP000237000"/>
    </source>
</evidence>
<dbReference type="Proteomes" id="UP000237000">
    <property type="component" value="Unassembled WGS sequence"/>
</dbReference>
<proteinExistence type="predicted"/>
<dbReference type="SMART" id="SM00672">
    <property type="entry name" value="CAP10"/>
    <property type="match status" value="1"/>
</dbReference>
<keyword evidence="3" id="KW-1185">Reference proteome</keyword>
<organism evidence="2 3">
    <name type="scientific">Trema orientale</name>
    <name type="common">Charcoal tree</name>
    <name type="synonym">Celtis orientalis</name>
    <dbReference type="NCBI Taxonomy" id="63057"/>
    <lineage>
        <taxon>Eukaryota</taxon>
        <taxon>Viridiplantae</taxon>
        <taxon>Streptophyta</taxon>
        <taxon>Embryophyta</taxon>
        <taxon>Tracheophyta</taxon>
        <taxon>Spermatophyta</taxon>
        <taxon>Magnoliopsida</taxon>
        <taxon>eudicotyledons</taxon>
        <taxon>Gunneridae</taxon>
        <taxon>Pentapetalae</taxon>
        <taxon>rosids</taxon>
        <taxon>fabids</taxon>
        <taxon>Rosales</taxon>
        <taxon>Cannabaceae</taxon>
        <taxon>Trema</taxon>
    </lineage>
</organism>
<dbReference type="InterPro" id="IPR006598">
    <property type="entry name" value="CAP10"/>
</dbReference>
<accession>A0A2P5F2N6</accession>
<gene>
    <name evidence="2" type="ORF">TorRG33x02_121200</name>
</gene>
<sequence length="169" mass="19838">MTLYIRSRYHDFYIRGMQPLQHYWPIRENSKCTSLKFAVEWGNNHTDKAQAMGEAASNFIQEDLKMDYVYDYMFHLLNEYAKLFKYKPTVPTGAVELCAETMACQANGKWRNFMVESMVKSPSETIPCSLPPYDPHAAGVLLERKASSTRQVEMWENEYWKNLNNNKKQ</sequence>
<dbReference type="Pfam" id="PF05686">
    <property type="entry name" value="Glyco_transf_90"/>
    <property type="match status" value="1"/>
</dbReference>
<feature type="domain" description="Glycosyl transferase CAP10" evidence="1">
    <location>
        <begin position="1"/>
        <end position="87"/>
    </location>
</feature>
<evidence type="ECO:0000313" key="2">
    <source>
        <dbReference type="EMBL" id="PON92048.1"/>
    </source>
</evidence>
<comment type="caution">
    <text evidence="2">The sequence shown here is derived from an EMBL/GenBank/DDBJ whole genome shotgun (WGS) entry which is preliminary data.</text>
</comment>
<dbReference type="InParanoid" id="A0A2P5F2N6"/>
<evidence type="ECO:0000259" key="1">
    <source>
        <dbReference type="SMART" id="SM00672"/>
    </source>
</evidence>
<protein>
    <submittedName>
        <fullName evidence="2">Lipopolysaccharide-modifying protein</fullName>
    </submittedName>
</protein>
<dbReference type="EMBL" id="JXTC01000069">
    <property type="protein sequence ID" value="PON92048.1"/>
    <property type="molecule type" value="Genomic_DNA"/>
</dbReference>
<dbReference type="AlphaFoldDB" id="A0A2P5F2N6"/>
<dbReference type="PANTHER" id="PTHR12203">
    <property type="entry name" value="KDEL LYS-ASP-GLU-LEU CONTAINING - RELATED"/>
    <property type="match status" value="1"/>
</dbReference>
<name>A0A2P5F2N6_TREOI</name>